<organism evidence="2 3">
    <name type="scientific">Clostridium beijerinckii</name>
    <name type="common">Clostridium MP</name>
    <dbReference type="NCBI Taxonomy" id="1520"/>
    <lineage>
        <taxon>Bacteria</taxon>
        <taxon>Bacillati</taxon>
        <taxon>Bacillota</taxon>
        <taxon>Clostridia</taxon>
        <taxon>Eubacteriales</taxon>
        <taxon>Clostridiaceae</taxon>
        <taxon>Clostridium</taxon>
    </lineage>
</organism>
<proteinExistence type="predicted"/>
<dbReference type="Gene3D" id="2.60.40.3350">
    <property type="match status" value="1"/>
</dbReference>
<accession>A0AAX0B5Z3</accession>
<feature type="domain" description="GOLD" evidence="1">
    <location>
        <begin position="9"/>
        <end position="164"/>
    </location>
</feature>
<evidence type="ECO:0000259" key="1">
    <source>
        <dbReference type="Pfam" id="PF01105"/>
    </source>
</evidence>
<dbReference type="Pfam" id="PF01105">
    <property type="entry name" value="EMP24_GP25L"/>
    <property type="match status" value="1"/>
</dbReference>
<evidence type="ECO:0000313" key="2">
    <source>
        <dbReference type="EMBL" id="NRT90018.1"/>
    </source>
</evidence>
<reference evidence="2" key="1">
    <citation type="submission" date="2020-05" db="EMBL/GenBank/DDBJ databases">
        <authorList>
            <person name="Brown S."/>
            <person name="Huntemann M."/>
            <person name="Clum A."/>
            <person name="Spunde A."/>
            <person name="Palaniappan K."/>
            <person name="Ritter S."/>
            <person name="Mikhailova N."/>
            <person name="Chen I.-M."/>
            <person name="Stamatis D."/>
            <person name="Reddy T."/>
            <person name="O'Malley R."/>
            <person name="Daum C."/>
            <person name="Shapiro N."/>
            <person name="Ivanova N."/>
            <person name="Kyrpides N."/>
            <person name="Woyke T."/>
        </authorList>
    </citation>
    <scope>NUCLEOTIDE SEQUENCE</scope>
    <source>
        <strain evidence="2">DJ080</strain>
    </source>
</reference>
<comment type="caution">
    <text evidence="2">The sequence shown here is derived from an EMBL/GenBank/DDBJ whole genome shotgun (WGS) entry which is preliminary data.</text>
</comment>
<gene>
    <name evidence="2" type="ORF">B0H41_003697</name>
</gene>
<reference evidence="2" key="2">
    <citation type="journal article" date="2022" name="Nat. Biotechnol.">
        <title>Carbon-negative production of acetone and isopropanol by gas fermentation at industrial pilot scale.</title>
        <authorList>
            <person name="Liew F.E."/>
            <person name="Nogle R."/>
            <person name="Abdalla T."/>
            <person name="Rasor B.J."/>
            <person name="Canter C."/>
            <person name="Jensen R.O."/>
            <person name="Wang L."/>
            <person name="Strutz J."/>
            <person name="Chirania P."/>
            <person name="De Tissera S."/>
            <person name="Mueller A.P."/>
            <person name="Ruan Z."/>
            <person name="Gao A."/>
            <person name="Tran L."/>
            <person name="Engle N.L."/>
            <person name="Bromley J.C."/>
            <person name="Daniell J."/>
            <person name="Conrado R."/>
            <person name="Tschaplinski T.J."/>
            <person name="Giannone R.J."/>
            <person name="Hettich R.L."/>
            <person name="Karim A.S."/>
            <person name="Simpson S.D."/>
            <person name="Brown S.D."/>
            <person name="Leang C."/>
            <person name="Jewett M.C."/>
            <person name="Kopke M."/>
        </authorList>
    </citation>
    <scope>NUCLEOTIDE SEQUENCE</scope>
    <source>
        <strain evidence="2">DJ080</strain>
    </source>
</reference>
<dbReference type="EMBL" id="JABSWW010000001">
    <property type="protein sequence ID" value="NRT90018.1"/>
    <property type="molecule type" value="Genomic_DNA"/>
</dbReference>
<dbReference type="Proteomes" id="UP001193748">
    <property type="component" value="Unassembled WGS sequence"/>
</dbReference>
<protein>
    <recommendedName>
        <fullName evidence="1">GOLD domain-containing protein</fullName>
    </recommendedName>
</protein>
<evidence type="ECO:0000313" key="3">
    <source>
        <dbReference type="Proteomes" id="UP001193748"/>
    </source>
</evidence>
<sequence>MQKPIKLSIDTTNANGECLYENIRKGDTLAMTIKIFQGSASLDLTGQKMHIVLQKPDGYSVEKIVQSVTGNQFIVNFDVQATLAIGDVEGIVEISDSNGTNITNTFTFEVKPNPSTNIVIKSSDQIETLQQIQKLIDNYNDNADNLALQNQLALQHESTLTNLNNTGATLANRLETDIATGTSVAERVEDDIIAGNALDVALKADIASGTALYNNLTITISDGKNVIAQLQNNANWQIIQQMFFLINKMSISNLEDENGDYLVDENNLEFIG</sequence>
<dbReference type="RefSeq" id="WP_173711385.1">
    <property type="nucleotide sequence ID" value="NZ_JABSWW010000001.1"/>
</dbReference>
<dbReference type="AlphaFoldDB" id="A0AAX0B5Z3"/>
<dbReference type="InterPro" id="IPR009038">
    <property type="entry name" value="GOLD_dom"/>
</dbReference>
<name>A0AAX0B5Z3_CLOBE</name>